<dbReference type="Proteomes" id="UP001297361">
    <property type="component" value="Unassembled WGS sequence"/>
</dbReference>
<evidence type="ECO:0000313" key="2">
    <source>
        <dbReference type="Proteomes" id="UP001297361"/>
    </source>
</evidence>
<gene>
    <name evidence="1" type="ORF">LLE72_020695</name>
</gene>
<sequence length="295" mass="33395">MFTSFDFSALSDPDFKEDSVREELLVPLIKALGYAPIGDSKVVRSKALVHPYVSIGLQPRKISIIPDYVFMSGGKPLWILDAKAPTEDVVKSSHVEQVYSYAIHPEIRAELYALCNGHEFVLYEIRKFDPILRFRLSEIGSYWDKLYRMLNSFAQGNPALVEYAPDFGIYLRRIGANSETLFIAPFCKSCFIMRVEDDKYTTNTTVPGDVEMVMSLDFNGAQLDKLLSFHSEELASFTRCALTRQPYHVSLDPSEAKFDFGVIALLAKDVEQNTEESYIPFVVTDFTAPTQFDGE</sequence>
<dbReference type="AlphaFoldDB" id="A0AAJ2X784"/>
<reference evidence="1" key="1">
    <citation type="submission" date="2021-10" db="EMBL/GenBank/DDBJ databases">
        <authorList>
            <person name="Hussein R."/>
            <person name="Harrison J."/>
            <person name="Studholme D.J."/>
            <person name="Vicente J."/>
            <person name="Grant M."/>
        </authorList>
    </citation>
    <scope>NUCLEOTIDE SEQUENCE</scope>
    <source>
        <strain evidence="1">NCPPB 2970</strain>
    </source>
</reference>
<proteinExistence type="predicted"/>
<comment type="caution">
    <text evidence="1">The sequence shown here is derived from an EMBL/GenBank/DDBJ whole genome shotgun (WGS) entry which is preliminary data.</text>
</comment>
<accession>A0AAJ2X784</accession>
<dbReference type="RefSeq" id="WP_228426140.1">
    <property type="nucleotide sequence ID" value="NZ_JAJFNJ020000003.1"/>
</dbReference>
<dbReference type="EMBL" id="JAJFNJ020000003">
    <property type="protein sequence ID" value="MEC3890099.1"/>
    <property type="molecule type" value="Genomic_DNA"/>
</dbReference>
<protein>
    <submittedName>
        <fullName evidence="1">Type I restriction enzyme HsdR N-terminal domain-containing protein</fullName>
    </submittedName>
</protein>
<organism evidence="1 2">
    <name type="scientific">Xanthomonas campestris pv. papavericola</name>
    <dbReference type="NCBI Taxonomy" id="487881"/>
    <lineage>
        <taxon>Bacteria</taxon>
        <taxon>Pseudomonadati</taxon>
        <taxon>Pseudomonadota</taxon>
        <taxon>Gammaproteobacteria</taxon>
        <taxon>Lysobacterales</taxon>
        <taxon>Lysobacteraceae</taxon>
        <taxon>Xanthomonas</taxon>
    </lineage>
</organism>
<evidence type="ECO:0000313" key="1">
    <source>
        <dbReference type="EMBL" id="MEC3890099.1"/>
    </source>
</evidence>
<name>A0AAJ2X784_XANCA</name>
<reference evidence="1" key="2">
    <citation type="submission" date="2024-01" db="EMBL/GenBank/DDBJ databases">
        <title>Long-read genome sequencing of X. campestris pv. papavericola.</title>
        <authorList>
            <person name="Hussain R.M.F."/>
            <person name="Greer S."/>
            <person name="Harrison J."/>
            <person name="Grant M."/>
            <person name="Vicente J."/>
            <person name="Studholme D.J."/>
        </authorList>
    </citation>
    <scope>NUCLEOTIDE SEQUENCE</scope>
    <source>
        <strain evidence="1">NCPPB 2970</strain>
    </source>
</reference>